<gene>
    <name evidence="1" type="ORF">AN2V17_38910</name>
</gene>
<proteinExistence type="predicted"/>
<keyword evidence="2" id="KW-1185">Reference proteome</keyword>
<dbReference type="Proteomes" id="UP001374599">
    <property type="component" value="Unassembled WGS sequence"/>
</dbReference>
<protein>
    <submittedName>
        <fullName evidence="1">Uncharacterized protein</fullName>
    </submittedName>
</protein>
<name>A0ACB5UQ61_9FIRM</name>
<sequence>MSEIRNVRGHNDERIENMNNNSKLMAPLWLKYPHIRRGSIGWRMGYGEAYAMEYYLWQKGLDKEFWEEYKLLFPEPINWLGWYDNKYLEHEYTYNIDWLKAMNQNNEYIFFWGHQPSNDGVMTKSCFSQWWKSDFKVGHINYSCMEQYMMAEKARLFKDIEIEEKILASSSSKEMKELGRKVNNFNEEIWNMNKYNIVVEGNYYKFVQQSSLKKYLLNTDNKVIVEASPYDKVWGIGLREGEKGIFDPINWKGENLLGFALMEVRDIIKRTSANEKLVAI</sequence>
<evidence type="ECO:0000313" key="1">
    <source>
        <dbReference type="EMBL" id="GMQ64653.1"/>
    </source>
</evidence>
<organism evidence="1 2">
    <name type="scientific">Vallitalea maricola</name>
    <dbReference type="NCBI Taxonomy" id="3074433"/>
    <lineage>
        <taxon>Bacteria</taxon>
        <taxon>Bacillati</taxon>
        <taxon>Bacillota</taxon>
        <taxon>Clostridia</taxon>
        <taxon>Lachnospirales</taxon>
        <taxon>Vallitaleaceae</taxon>
        <taxon>Vallitalea</taxon>
    </lineage>
</organism>
<reference evidence="1" key="1">
    <citation type="submission" date="2023-09" db="EMBL/GenBank/DDBJ databases">
        <title>Vallitalea sediminicola and Vallitalea maricola sp. nov., anaerobic bacteria isolated from marine sediment.</title>
        <authorList>
            <person name="Hirano S."/>
            <person name="Maeda A."/>
            <person name="Terahara T."/>
            <person name="Mori K."/>
            <person name="Hamada M."/>
            <person name="Matsumoto R."/>
            <person name="Kobayashi T."/>
        </authorList>
    </citation>
    <scope>NUCLEOTIDE SEQUENCE</scope>
    <source>
        <strain evidence="1">AN17-2</strain>
    </source>
</reference>
<accession>A0ACB5UQ61</accession>
<dbReference type="EMBL" id="BTPU01000076">
    <property type="protein sequence ID" value="GMQ64653.1"/>
    <property type="molecule type" value="Genomic_DNA"/>
</dbReference>
<evidence type="ECO:0000313" key="2">
    <source>
        <dbReference type="Proteomes" id="UP001374599"/>
    </source>
</evidence>
<comment type="caution">
    <text evidence="1">The sequence shown here is derived from an EMBL/GenBank/DDBJ whole genome shotgun (WGS) entry which is preliminary data.</text>
</comment>